<organism evidence="2 3">
    <name type="scientific">Hohaiivirga grylli</name>
    <dbReference type="NCBI Taxonomy" id="3133970"/>
    <lineage>
        <taxon>Bacteria</taxon>
        <taxon>Pseudomonadati</taxon>
        <taxon>Pseudomonadota</taxon>
        <taxon>Alphaproteobacteria</taxon>
        <taxon>Hyphomicrobiales</taxon>
        <taxon>Methylobacteriaceae</taxon>
        <taxon>Hohaiivirga</taxon>
    </lineage>
</organism>
<accession>A0ABV0BLD5</accession>
<dbReference type="PIRSF" id="PIRSF003113">
    <property type="entry name" value="BolA"/>
    <property type="match status" value="1"/>
</dbReference>
<name>A0ABV0BLD5_9HYPH</name>
<dbReference type="EMBL" id="JBBYXI010000004">
    <property type="protein sequence ID" value="MEN3931575.1"/>
    <property type="molecule type" value="Genomic_DNA"/>
</dbReference>
<dbReference type="RefSeq" id="WP_346337617.1">
    <property type="nucleotide sequence ID" value="NZ_JBBYXI010000004.1"/>
</dbReference>
<comment type="caution">
    <text evidence="2">The sequence shown here is derived from an EMBL/GenBank/DDBJ whole genome shotgun (WGS) entry which is preliminary data.</text>
</comment>
<sequence>MPTTGKQSRKDWITEKLTAKFQPQHLVVTDDSQKHEGHSGWREGGETHYSIDIVSEAFKGKSRVEIHRMINDVLSEAFSSGLHALAVKAKAP</sequence>
<dbReference type="InterPro" id="IPR036065">
    <property type="entry name" value="BolA-like_sf"/>
</dbReference>
<dbReference type="SUPFAM" id="SSF82657">
    <property type="entry name" value="BolA-like"/>
    <property type="match status" value="1"/>
</dbReference>
<evidence type="ECO:0000313" key="3">
    <source>
        <dbReference type="Proteomes" id="UP001418637"/>
    </source>
</evidence>
<protein>
    <submittedName>
        <fullName evidence="2">BolA family protein</fullName>
    </submittedName>
</protein>
<proteinExistence type="inferred from homology"/>
<comment type="similarity">
    <text evidence="1">Belongs to the BolA/IbaG family.</text>
</comment>
<dbReference type="Proteomes" id="UP001418637">
    <property type="component" value="Unassembled WGS sequence"/>
</dbReference>
<keyword evidence="3" id="KW-1185">Reference proteome</keyword>
<dbReference type="PANTHER" id="PTHR46230:SF7">
    <property type="entry name" value="BOLA-LIKE PROTEIN 1"/>
    <property type="match status" value="1"/>
</dbReference>
<evidence type="ECO:0000256" key="1">
    <source>
        <dbReference type="RuleBase" id="RU003860"/>
    </source>
</evidence>
<dbReference type="InterPro" id="IPR002634">
    <property type="entry name" value="BolA"/>
</dbReference>
<dbReference type="Pfam" id="PF01722">
    <property type="entry name" value="BolA"/>
    <property type="match status" value="1"/>
</dbReference>
<gene>
    <name evidence="2" type="ORF">WJT86_10975</name>
</gene>
<dbReference type="PANTHER" id="PTHR46230">
    <property type="match status" value="1"/>
</dbReference>
<evidence type="ECO:0000313" key="2">
    <source>
        <dbReference type="EMBL" id="MEN3931575.1"/>
    </source>
</evidence>
<reference evidence="2 3" key="1">
    <citation type="submission" date="2024-04" db="EMBL/GenBank/DDBJ databases">
        <title>A novel species isolated from cricket.</title>
        <authorList>
            <person name="Wang H.-C."/>
        </authorList>
    </citation>
    <scope>NUCLEOTIDE SEQUENCE [LARGE SCALE GENOMIC DNA]</scope>
    <source>
        <strain evidence="2 3">WL0021</strain>
    </source>
</reference>
<dbReference type="Gene3D" id="3.30.300.90">
    <property type="entry name" value="BolA-like"/>
    <property type="match status" value="1"/>
</dbReference>